<dbReference type="Gene3D" id="2.40.340.10">
    <property type="entry name" value="MoeA, C-terminal, domain IV"/>
    <property type="match status" value="1"/>
</dbReference>
<dbReference type="Pfam" id="PF03454">
    <property type="entry name" value="MoeA_C"/>
    <property type="match status" value="1"/>
</dbReference>
<dbReference type="PANTHER" id="PTHR10192:SF19">
    <property type="entry name" value="MOLYBDOPTERIN BIOSYNTHESIS PROTEIN MJ0666-RELATED"/>
    <property type="match status" value="1"/>
</dbReference>
<evidence type="ECO:0000313" key="4">
    <source>
        <dbReference type="EMBL" id="AJB41181.1"/>
    </source>
</evidence>
<dbReference type="Pfam" id="PF03453">
    <property type="entry name" value="MoeA_N"/>
    <property type="match status" value="1"/>
</dbReference>
<sequence>MRKLHSVGRVIEESLKFLRLPSVIKVPVTDSLGLYSAEDVYSSFKLPPRPKTVVDGYAVRSRDVEAAGPSTPVVLRKIEGVIRPSSKEEMVLPEGYAAKIETGALLPEGADAVVPIEDVVEKEDRVYIYKRLAQWENVSLPGEEYDTDIRIVGQGERIQPHSVAGLMLEGKETVNVYDFSASILNIGDEIISQTFFRPYTHIFVASWLKTLGVNVSSIDFSPDSVEHIVSWLKKRKEWLTVLIGGTSMGGHDLTVQAINKLEPEYIVHGLALQPGKTACVAVKDGRLILAISGLPVAALSTLEVFFRPLARKLGMQVPLLPTIRAKLTRRISVKMGVIGFARVRVYRENEEYYAEPVMLGGSGALASLLRGNGYVIVPEGVEGYDEGETVEVNLYREVENIGEKNI</sequence>
<keyword evidence="2" id="KW-0501">Molybdenum cofactor biosynthesis</keyword>
<dbReference type="Proteomes" id="UP000266720">
    <property type="component" value="Chromosome"/>
</dbReference>
<gene>
    <name evidence="4" type="ORF">TCARB_0103</name>
</gene>
<evidence type="ECO:0000259" key="3">
    <source>
        <dbReference type="SMART" id="SM00852"/>
    </source>
</evidence>
<dbReference type="SUPFAM" id="SSF53218">
    <property type="entry name" value="Molybdenum cofactor biosynthesis proteins"/>
    <property type="match status" value="1"/>
</dbReference>
<accession>A0A3G1A7E7</accession>
<dbReference type="Pfam" id="PF00994">
    <property type="entry name" value="MoCF_biosynth"/>
    <property type="match status" value="1"/>
</dbReference>
<dbReference type="GeneID" id="25405566"/>
<dbReference type="CDD" id="cd00887">
    <property type="entry name" value="MoeA"/>
    <property type="match status" value="1"/>
</dbReference>
<dbReference type="InterPro" id="IPR038987">
    <property type="entry name" value="MoeA-like"/>
</dbReference>
<dbReference type="GO" id="GO:0061599">
    <property type="term" value="F:molybdopterin molybdotransferase activity"/>
    <property type="evidence" value="ECO:0007669"/>
    <property type="project" value="TreeGrafter"/>
</dbReference>
<dbReference type="GO" id="GO:0005737">
    <property type="term" value="C:cytoplasm"/>
    <property type="evidence" value="ECO:0007669"/>
    <property type="project" value="TreeGrafter"/>
</dbReference>
<dbReference type="KEGG" id="tcb:TCARB_0103"/>
<evidence type="ECO:0000256" key="2">
    <source>
        <dbReference type="ARBA" id="ARBA00023150"/>
    </source>
</evidence>
<dbReference type="InterPro" id="IPR005111">
    <property type="entry name" value="MoeA_C_domain_IV"/>
</dbReference>
<dbReference type="InterPro" id="IPR005110">
    <property type="entry name" value="MoeA_linker/N"/>
</dbReference>
<feature type="domain" description="MoaB/Mog" evidence="3">
    <location>
        <begin position="182"/>
        <end position="312"/>
    </location>
</feature>
<comment type="pathway">
    <text evidence="1">Cofactor biosynthesis; molybdopterin biosynthesis.</text>
</comment>
<dbReference type="GeneID" id="16573683"/>
<dbReference type="Gene3D" id="3.90.105.10">
    <property type="entry name" value="Molybdopterin biosynthesis moea protein, domain 2"/>
    <property type="match status" value="1"/>
</dbReference>
<dbReference type="SMART" id="SM00852">
    <property type="entry name" value="MoCF_biosynth"/>
    <property type="match status" value="1"/>
</dbReference>
<dbReference type="SUPFAM" id="SSF63882">
    <property type="entry name" value="MoeA N-terminal region -like"/>
    <property type="match status" value="1"/>
</dbReference>
<dbReference type="UniPathway" id="UPA00344"/>
<evidence type="ECO:0000313" key="5">
    <source>
        <dbReference type="Proteomes" id="UP000266720"/>
    </source>
</evidence>
<dbReference type="AlphaFoldDB" id="A0A3G1A7E7"/>
<dbReference type="InterPro" id="IPR036688">
    <property type="entry name" value="MoeA_C_domain_IV_sf"/>
</dbReference>
<evidence type="ECO:0000256" key="1">
    <source>
        <dbReference type="ARBA" id="ARBA00005046"/>
    </source>
</evidence>
<name>A0A3G1A7E7_9CREN</name>
<protein>
    <submittedName>
        <fullName evidence="4">Molybdopterin biosynthesis protein MoeA</fullName>
    </submittedName>
</protein>
<dbReference type="EMBL" id="CP007493">
    <property type="protein sequence ID" value="AJB41181.1"/>
    <property type="molecule type" value="Genomic_DNA"/>
</dbReference>
<reference evidence="5" key="1">
    <citation type="book" date="2010" name="EXTREMOPHILES" publisher="0:0-0">
        <title>Complete genome sequences of ten hyperthermophilic archaea reveal their metabolic capabilities and possible ecological roles.</title>
        <editorList>
            <person name="?"/>
        </editorList>
        <authorList>
            <person name="Ravin N.V."/>
            <person name="Mardanov A.V."/>
            <person name="Bonch-Osmolovskaya E.A."/>
            <person name="Skryabin K.G."/>
        </authorList>
    </citation>
    <scope>NUCLEOTIDE SEQUENCE [LARGE SCALE GENOMIC DNA]</scope>
    <source>
        <strain evidence="5">1505</strain>
    </source>
</reference>
<dbReference type="InterPro" id="IPR036425">
    <property type="entry name" value="MoaB/Mog-like_dom_sf"/>
</dbReference>
<dbReference type="RefSeq" id="WP_020962691.1">
    <property type="nucleotide sequence ID" value="NZ_CP007493.1"/>
</dbReference>
<dbReference type="InterPro" id="IPR036135">
    <property type="entry name" value="MoeA_linker/N_sf"/>
</dbReference>
<organism evidence="4 5">
    <name type="scientific">Thermofilum adornatum 1505</name>
    <dbReference type="NCBI Taxonomy" id="697581"/>
    <lineage>
        <taxon>Archaea</taxon>
        <taxon>Thermoproteota</taxon>
        <taxon>Thermoprotei</taxon>
        <taxon>Thermofilales</taxon>
        <taxon>Thermofilaceae</taxon>
        <taxon>Thermofilum</taxon>
    </lineage>
</organism>
<dbReference type="InterPro" id="IPR001453">
    <property type="entry name" value="MoaB/Mog_dom"/>
</dbReference>
<dbReference type="GO" id="GO:0006777">
    <property type="term" value="P:Mo-molybdopterin cofactor biosynthetic process"/>
    <property type="evidence" value="ECO:0007669"/>
    <property type="project" value="UniProtKB-KW"/>
</dbReference>
<dbReference type="Gene3D" id="3.40.980.10">
    <property type="entry name" value="MoaB/Mog-like domain"/>
    <property type="match status" value="1"/>
</dbReference>
<dbReference type="SUPFAM" id="SSF63867">
    <property type="entry name" value="MoeA C-terminal domain-like"/>
    <property type="match status" value="1"/>
</dbReference>
<dbReference type="PANTHER" id="PTHR10192">
    <property type="entry name" value="MOLYBDOPTERIN BIOSYNTHESIS PROTEIN"/>
    <property type="match status" value="1"/>
</dbReference>
<proteinExistence type="predicted"/>
<dbReference type="STRING" id="697581.TCARB_0103"/>
<dbReference type="Gene3D" id="2.170.190.11">
    <property type="entry name" value="Molybdopterin biosynthesis moea protein, domain 3"/>
    <property type="match status" value="1"/>
</dbReference>